<keyword evidence="3" id="KW-1185">Reference proteome</keyword>
<dbReference type="EMBL" id="JAAAHW010010083">
    <property type="protein sequence ID" value="KAF9930971.1"/>
    <property type="molecule type" value="Genomic_DNA"/>
</dbReference>
<feature type="region of interest" description="Disordered" evidence="1">
    <location>
        <begin position="100"/>
        <end position="119"/>
    </location>
</feature>
<dbReference type="Proteomes" id="UP000749646">
    <property type="component" value="Unassembled WGS sequence"/>
</dbReference>
<dbReference type="OrthoDB" id="2449635at2759"/>
<gene>
    <name evidence="2" type="ORF">BGZ65_005095</name>
</gene>
<accession>A0A9P6IKS3</accession>
<protein>
    <submittedName>
        <fullName evidence="2">Uncharacterized protein</fullName>
    </submittedName>
</protein>
<comment type="caution">
    <text evidence="2">The sequence shown here is derived from an EMBL/GenBank/DDBJ whole genome shotgun (WGS) entry which is preliminary data.</text>
</comment>
<organism evidence="2 3">
    <name type="scientific">Modicella reniformis</name>
    <dbReference type="NCBI Taxonomy" id="1440133"/>
    <lineage>
        <taxon>Eukaryota</taxon>
        <taxon>Fungi</taxon>
        <taxon>Fungi incertae sedis</taxon>
        <taxon>Mucoromycota</taxon>
        <taxon>Mortierellomycotina</taxon>
        <taxon>Mortierellomycetes</taxon>
        <taxon>Mortierellales</taxon>
        <taxon>Mortierellaceae</taxon>
        <taxon>Modicella</taxon>
    </lineage>
</organism>
<sequence length="119" mass="13572">PNMTRSDHLDENQRYSPRIVKHRGREYAVDQVGYFTLSDDGFGVDTLVYCHDLYLEFPKNSSLQHGRPNLLWRVFGVLIQASASVVDTLGEVLSAPWGFLRSSRGQGRDGDYEDHDQLD</sequence>
<evidence type="ECO:0000313" key="2">
    <source>
        <dbReference type="EMBL" id="KAF9930971.1"/>
    </source>
</evidence>
<dbReference type="AlphaFoldDB" id="A0A9P6IKS3"/>
<feature type="compositionally biased region" description="Basic and acidic residues" evidence="1">
    <location>
        <begin position="106"/>
        <end position="119"/>
    </location>
</feature>
<reference evidence="2" key="1">
    <citation type="journal article" date="2020" name="Fungal Divers.">
        <title>Resolving the Mortierellaceae phylogeny through synthesis of multi-gene phylogenetics and phylogenomics.</title>
        <authorList>
            <person name="Vandepol N."/>
            <person name="Liber J."/>
            <person name="Desiro A."/>
            <person name="Na H."/>
            <person name="Kennedy M."/>
            <person name="Barry K."/>
            <person name="Grigoriev I.V."/>
            <person name="Miller A.N."/>
            <person name="O'Donnell K."/>
            <person name="Stajich J.E."/>
            <person name="Bonito G."/>
        </authorList>
    </citation>
    <scope>NUCLEOTIDE SEQUENCE</scope>
    <source>
        <strain evidence="2">MES-2147</strain>
    </source>
</reference>
<feature type="non-terminal residue" evidence="2">
    <location>
        <position position="1"/>
    </location>
</feature>
<proteinExistence type="predicted"/>
<evidence type="ECO:0000313" key="3">
    <source>
        <dbReference type="Proteomes" id="UP000749646"/>
    </source>
</evidence>
<evidence type="ECO:0000256" key="1">
    <source>
        <dbReference type="SAM" id="MobiDB-lite"/>
    </source>
</evidence>
<name>A0A9P6IKS3_9FUNG</name>